<accession>A0ABN8R8Y0</accession>
<reference evidence="3 4" key="1">
    <citation type="submission" date="2022-05" db="EMBL/GenBank/DDBJ databases">
        <authorList>
            <consortium name="Genoscope - CEA"/>
            <person name="William W."/>
        </authorList>
    </citation>
    <scope>NUCLEOTIDE SEQUENCE [LARGE SCALE GENOMIC DNA]</scope>
</reference>
<keyword evidence="4" id="KW-1185">Reference proteome</keyword>
<organism evidence="3 4">
    <name type="scientific">Porites lobata</name>
    <dbReference type="NCBI Taxonomy" id="104759"/>
    <lineage>
        <taxon>Eukaryota</taxon>
        <taxon>Metazoa</taxon>
        <taxon>Cnidaria</taxon>
        <taxon>Anthozoa</taxon>
        <taxon>Hexacorallia</taxon>
        <taxon>Scleractinia</taxon>
        <taxon>Fungiina</taxon>
        <taxon>Poritidae</taxon>
        <taxon>Porites</taxon>
    </lineage>
</organism>
<feature type="domain" description="Isochorismatase-like" evidence="2">
    <location>
        <begin position="14"/>
        <end position="162"/>
    </location>
</feature>
<dbReference type="Pfam" id="PF00857">
    <property type="entry name" value="Isochorismatase"/>
    <property type="match status" value="1"/>
</dbReference>
<comment type="similarity">
    <text evidence="1">Belongs to the isochorismatase family.</text>
</comment>
<evidence type="ECO:0000313" key="4">
    <source>
        <dbReference type="Proteomes" id="UP001159405"/>
    </source>
</evidence>
<evidence type="ECO:0000256" key="1">
    <source>
        <dbReference type="ARBA" id="ARBA00006336"/>
    </source>
</evidence>
<name>A0ABN8R8Y0_9CNID</name>
<dbReference type="EMBL" id="CALNXK010000205">
    <property type="protein sequence ID" value="CAH3175825.1"/>
    <property type="molecule type" value="Genomic_DNA"/>
</dbReference>
<gene>
    <name evidence="3" type="ORF">PLOB_00017310</name>
</gene>
<dbReference type="InterPro" id="IPR036380">
    <property type="entry name" value="Isochorismatase-like_sf"/>
</dbReference>
<dbReference type="Proteomes" id="UP001159405">
    <property type="component" value="Unassembled WGS sequence"/>
</dbReference>
<evidence type="ECO:0000313" key="3">
    <source>
        <dbReference type="EMBL" id="CAH3175825.1"/>
    </source>
</evidence>
<dbReference type="Gene3D" id="3.40.50.850">
    <property type="entry name" value="Isochorismatase-like"/>
    <property type="match status" value="1"/>
</dbReference>
<dbReference type="InterPro" id="IPR000868">
    <property type="entry name" value="Isochorismatase-like_dom"/>
</dbReference>
<comment type="caution">
    <text evidence="3">The sequence shown here is derived from an EMBL/GenBank/DDBJ whole genome shotgun (WGS) entry which is preliminary data.</text>
</comment>
<dbReference type="PANTHER" id="PTHR14119:SF3">
    <property type="entry name" value="ISOCHORISMATASE DOMAIN-CONTAINING PROTEIN 2"/>
    <property type="match status" value="1"/>
</dbReference>
<dbReference type="CDD" id="cd01012">
    <property type="entry name" value="YcaC_related"/>
    <property type="match status" value="1"/>
</dbReference>
<dbReference type="InterPro" id="IPR050993">
    <property type="entry name" value="Isochorismatase_domain"/>
</dbReference>
<protein>
    <recommendedName>
        <fullName evidence="2">Isochorismatase-like domain-containing protein</fullName>
    </recommendedName>
</protein>
<evidence type="ECO:0000259" key="2">
    <source>
        <dbReference type="Pfam" id="PF00857"/>
    </source>
</evidence>
<sequence>MAAAKLGRLAVKNTAFLLCDIQEKFRPSIIYFPEIIKVAQRMVAAANILKIPVIATEQYPKGLGNTVEEIDTSPFKERVFSKTKFSMVIPEVEEQLKQLNVENVVLMGIETQVCVLQTTMDLLERNYNVHVLADGVSSRTMVERMFALERIRQIGGFVTTSECSLFMLMGDSKHPNFREVQALVKTAAPDSGLLSKC</sequence>
<dbReference type="SUPFAM" id="SSF52499">
    <property type="entry name" value="Isochorismatase-like hydrolases"/>
    <property type="match status" value="1"/>
</dbReference>
<proteinExistence type="inferred from homology"/>
<dbReference type="PANTHER" id="PTHR14119">
    <property type="entry name" value="HYDROLASE"/>
    <property type="match status" value="1"/>
</dbReference>